<dbReference type="EMBL" id="NMUH01009000">
    <property type="protein sequence ID" value="MQM19540.1"/>
    <property type="molecule type" value="Genomic_DNA"/>
</dbReference>
<organism evidence="1 2">
    <name type="scientific">Colocasia esculenta</name>
    <name type="common">Wild taro</name>
    <name type="synonym">Arum esculentum</name>
    <dbReference type="NCBI Taxonomy" id="4460"/>
    <lineage>
        <taxon>Eukaryota</taxon>
        <taxon>Viridiplantae</taxon>
        <taxon>Streptophyta</taxon>
        <taxon>Embryophyta</taxon>
        <taxon>Tracheophyta</taxon>
        <taxon>Spermatophyta</taxon>
        <taxon>Magnoliopsida</taxon>
        <taxon>Liliopsida</taxon>
        <taxon>Araceae</taxon>
        <taxon>Aroideae</taxon>
        <taxon>Colocasieae</taxon>
        <taxon>Colocasia</taxon>
    </lineage>
</organism>
<dbReference type="AlphaFoldDB" id="A0A843XK89"/>
<proteinExistence type="predicted"/>
<gene>
    <name evidence="1" type="ORF">Taro_052546</name>
</gene>
<protein>
    <submittedName>
        <fullName evidence="1">Uncharacterized protein</fullName>
    </submittedName>
</protein>
<evidence type="ECO:0000313" key="1">
    <source>
        <dbReference type="EMBL" id="MQM19540.1"/>
    </source>
</evidence>
<keyword evidence="2" id="KW-1185">Reference proteome</keyword>
<accession>A0A843XK89</accession>
<reference evidence="1" key="1">
    <citation type="submission" date="2017-07" db="EMBL/GenBank/DDBJ databases">
        <title>Taro Niue Genome Assembly and Annotation.</title>
        <authorList>
            <person name="Atibalentja N."/>
            <person name="Keating K."/>
            <person name="Fields C.J."/>
        </authorList>
    </citation>
    <scope>NUCLEOTIDE SEQUENCE</scope>
    <source>
        <strain evidence="1">Niue_2</strain>
        <tissue evidence="1">Leaf</tissue>
    </source>
</reference>
<dbReference type="Proteomes" id="UP000652761">
    <property type="component" value="Unassembled WGS sequence"/>
</dbReference>
<comment type="caution">
    <text evidence="1">The sequence shown here is derived from an EMBL/GenBank/DDBJ whole genome shotgun (WGS) entry which is preliminary data.</text>
</comment>
<sequence length="103" mass="11586">MAEYLKIAGTRESNIARDSTTEEGSLVADASSRHNVGMHQFFANTPWPDDLLPKLFLAVERLVDMLELAFELVSCRLAVVYGWRPLRVPSRMRSALGYESSIN</sequence>
<name>A0A843XK89_COLES</name>
<evidence type="ECO:0000313" key="2">
    <source>
        <dbReference type="Proteomes" id="UP000652761"/>
    </source>
</evidence>